<evidence type="ECO:0000313" key="2">
    <source>
        <dbReference type="EMBL" id="KAG6283215.1"/>
    </source>
</evidence>
<comment type="caution">
    <text evidence="2">The sequence shown here is derived from an EMBL/GenBank/DDBJ whole genome shotgun (WGS) entry which is preliminary data.</text>
</comment>
<name>A0A9P7QBL6_9HYPO</name>
<reference evidence="2 3" key="1">
    <citation type="journal article" date="2020" name="bioRxiv">
        <title>Whole genome comparisons of ergot fungi reveals the divergence and evolution of species within the genus Claviceps are the result of varying mechanisms driving genome evolution and host range expansion.</title>
        <authorList>
            <person name="Wyka S.A."/>
            <person name="Mondo S.J."/>
            <person name="Liu M."/>
            <person name="Dettman J."/>
            <person name="Nalam V."/>
            <person name="Broders K.D."/>
        </authorList>
    </citation>
    <scope>NUCLEOTIDE SEQUENCE [LARGE SCALE GENOMIC DNA]</scope>
    <source>
        <strain evidence="2 3">Clav52</strain>
    </source>
</reference>
<evidence type="ECO:0008006" key="4">
    <source>
        <dbReference type="Google" id="ProtNLM"/>
    </source>
</evidence>
<evidence type="ECO:0000313" key="3">
    <source>
        <dbReference type="Proteomes" id="UP000707071"/>
    </source>
</evidence>
<protein>
    <recommendedName>
        <fullName evidence="4">Cyanovirin-N domain-containing protein</fullName>
    </recommendedName>
</protein>
<keyword evidence="3" id="KW-1185">Reference proteome</keyword>
<dbReference type="Proteomes" id="UP000707071">
    <property type="component" value="Unassembled WGS sequence"/>
</dbReference>
<accession>A0A9P7QBL6</accession>
<sequence length="115" mass="13380">MHALSLLALLLPFVAADKHRQCDCMSWTQKSGWIHNPDLTHWVCHVYYKEVHYQSRFDKDTGRCVVDGEWKIKGQDWEDACKEEGRDGYFILDDQDNHVNLTIYKVGAATGDCKY</sequence>
<feature type="signal peptide" evidence="1">
    <location>
        <begin position="1"/>
        <end position="16"/>
    </location>
</feature>
<feature type="chain" id="PRO_5040434970" description="Cyanovirin-N domain-containing protein" evidence="1">
    <location>
        <begin position="17"/>
        <end position="115"/>
    </location>
</feature>
<dbReference type="AlphaFoldDB" id="A0A9P7QBL6"/>
<organism evidence="2 3">
    <name type="scientific">Claviceps aff. purpurea</name>
    <dbReference type="NCBI Taxonomy" id="1967640"/>
    <lineage>
        <taxon>Eukaryota</taxon>
        <taxon>Fungi</taxon>
        <taxon>Dikarya</taxon>
        <taxon>Ascomycota</taxon>
        <taxon>Pezizomycotina</taxon>
        <taxon>Sordariomycetes</taxon>
        <taxon>Hypocreomycetidae</taxon>
        <taxon>Hypocreales</taxon>
        <taxon>Clavicipitaceae</taxon>
        <taxon>Claviceps</taxon>
    </lineage>
</organism>
<proteinExistence type="predicted"/>
<evidence type="ECO:0000256" key="1">
    <source>
        <dbReference type="SAM" id="SignalP"/>
    </source>
</evidence>
<dbReference type="EMBL" id="SRRH01001074">
    <property type="protein sequence ID" value="KAG6283215.1"/>
    <property type="molecule type" value="Genomic_DNA"/>
</dbReference>
<keyword evidence="1" id="KW-0732">Signal</keyword>
<gene>
    <name evidence="2" type="ORF">E4U09_000328</name>
</gene>